<evidence type="ECO:0000313" key="2">
    <source>
        <dbReference type="Proteomes" id="UP001201163"/>
    </source>
</evidence>
<accession>A0AAD4QFX7</accession>
<gene>
    <name evidence="1" type="ORF">EDB92DRAFT_1814275</name>
</gene>
<dbReference type="EMBL" id="JAKELL010000009">
    <property type="protein sequence ID" value="KAH8996255.1"/>
    <property type="molecule type" value="Genomic_DNA"/>
</dbReference>
<name>A0AAD4QFX7_9AGAM</name>
<organism evidence="1 2">
    <name type="scientific">Lactarius akahatsu</name>
    <dbReference type="NCBI Taxonomy" id="416441"/>
    <lineage>
        <taxon>Eukaryota</taxon>
        <taxon>Fungi</taxon>
        <taxon>Dikarya</taxon>
        <taxon>Basidiomycota</taxon>
        <taxon>Agaricomycotina</taxon>
        <taxon>Agaricomycetes</taxon>
        <taxon>Russulales</taxon>
        <taxon>Russulaceae</taxon>
        <taxon>Lactarius</taxon>
    </lineage>
</organism>
<reference evidence="1" key="1">
    <citation type="submission" date="2022-01" db="EMBL/GenBank/DDBJ databases">
        <title>Comparative genomics reveals a dynamic genome evolution in the ectomycorrhizal milk-cap (Lactarius) mushrooms.</title>
        <authorList>
            <consortium name="DOE Joint Genome Institute"/>
            <person name="Lebreton A."/>
            <person name="Tang N."/>
            <person name="Kuo A."/>
            <person name="LaButti K."/>
            <person name="Drula E."/>
            <person name="Barry K."/>
            <person name="Clum A."/>
            <person name="Lipzen A."/>
            <person name="Mousain D."/>
            <person name="Ng V."/>
            <person name="Wang R."/>
            <person name="Wang X."/>
            <person name="Dai Y."/>
            <person name="Henrissat B."/>
            <person name="Grigoriev I.V."/>
            <person name="Guerin-Laguette A."/>
            <person name="Yu F."/>
            <person name="Martin F.M."/>
        </authorList>
    </citation>
    <scope>NUCLEOTIDE SEQUENCE</scope>
    <source>
        <strain evidence="1">QP</strain>
    </source>
</reference>
<protein>
    <submittedName>
        <fullName evidence="1">Uncharacterized protein</fullName>
    </submittedName>
</protein>
<proteinExistence type="predicted"/>
<sequence length="203" mass="23019">MDGHRFVKNPHLIFLRPSTRSNISSSILLTYPTPALRVGTRRTPTSHVPPNPSPDPVSNQIQITSLRGALEAARLREEKSRMEAECRAKEYDALADAISRRLRIDITPHNPVLDDTRGQRRKREVQDNEVVRNPVMNVLPLCDEVVSAILKRPESLVTDVQPRSPRFSSLPDMGRMWYVERTETEELNKEKCAAAEDGGDMKQ</sequence>
<evidence type="ECO:0000313" key="1">
    <source>
        <dbReference type="EMBL" id="KAH8996255.1"/>
    </source>
</evidence>
<dbReference type="Proteomes" id="UP001201163">
    <property type="component" value="Unassembled WGS sequence"/>
</dbReference>
<keyword evidence="2" id="KW-1185">Reference proteome</keyword>
<dbReference type="AlphaFoldDB" id="A0AAD4QFX7"/>
<comment type="caution">
    <text evidence="1">The sequence shown here is derived from an EMBL/GenBank/DDBJ whole genome shotgun (WGS) entry which is preliminary data.</text>
</comment>